<protein>
    <submittedName>
        <fullName evidence="3">Phage minor tail protein G</fullName>
    </submittedName>
</protein>
<sequence length="140" mass="15613">MFLKKEELKYAGSAVVLYELSGLQRVEYLEFISVCSAEFDAATAGVEESVRRLAFLQMGVDINAWLVSRSLWNEKQEGDVDAMYQSVRRTWSYDALGQGADQVLAMSGMALVIPERDPDDTEPVDVDPSLNEEPDSPEKS</sequence>
<comment type="caution">
    <text evidence="3">The sequence shown here is derived from an EMBL/GenBank/DDBJ whole genome shotgun (WGS) entry which is preliminary data.</text>
</comment>
<reference evidence="3" key="2">
    <citation type="submission" date="2018-07" db="EMBL/GenBank/DDBJ databases">
        <authorList>
            <consortium name="NCBI Pathogen Detection Project"/>
        </authorList>
    </citation>
    <scope>NUCLEOTIDE SEQUENCE</scope>
    <source>
        <strain evidence="3">BCW_2640</strain>
    </source>
</reference>
<dbReference type="NCBIfam" id="TIGR01674">
    <property type="entry name" value="phage_lambda_G"/>
    <property type="match status" value="1"/>
</dbReference>
<gene>
    <name evidence="3" type="ORF">G3V02_004748</name>
</gene>
<reference evidence="3" key="1">
    <citation type="journal article" date="2018" name="Genome Biol.">
        <title>SKESA: strategic k-mer extension for scrupulous assemblies.</title>
        <authorList>
            <person name="Souvorov A."/>
            <person name="Agarwala R."/>
            <person name="Lipman D.J."/>
        </authorList>
    </citation>
    <scope>NUCLEOTIDE SEQUENCE</scope>
    <source>
        <strain evidence="3">BCW_2640</strain>
    </source>
</reference>
<evidence type="ECO:0000256" key="1">
    <source>
        <dbReference type="SAM" id="MobiDB-lite"/>
    </source>
</evidence>
<accession>A0A5I2X0W1</accession>
<feature type="compositionally biased region" description="Acidic residues" evidence="1">
    <location>
        <begin position="117"/>
        <end position="140"/>
    </location>
</feature>
<name>A0A5I2X0W1_SALET</name>
<organism evidence="3">
    <name type="scientific">Salmonella enterica subsp. enterica serovar Ank</name>
    <dbReference type="NCBI Taxonomy" id="1173578"/>
    <lineage>
        <taxon>Bacteria</taxon>
        <taxon>Pseudomonadati</taxon>
        <taxon>Pseudomonadota</taxon>
        <taxon>Gammaproteobacteria</taxon>
        <taxon>Enterobacterales</taxon>
        <taxon>Enterobacteriaceae</taxon>
        <taxon>Salmonella</taxon>
    </lineage>
</organism>
<dbReference type="AlphaFoldDB" id="A0A5I2X0W1"/>
<dbReference type="InterPro" id="IPR010027">
    <property type="entry name" value="Tail_assembly_G"/>
</dbReference>
<feature type="region of interest" description="Disordered" evidence="1">
    <location>
        <begin position="114"/>
        <end position="140"/>
    </location>
</feature>
<evidence type="ECO:0000313" key="3">
    <source>
        <dbReference type="EMBL" id="HAE1795938.1"/>
    </source>
</evidence>
<proteinExistence type="predicted"/>
<dbReference type="Pfam" id="PF06894">
    <property type="entry name" value="Phage_TAC_2"/>
    <property type="match status" value="1"/>
</dbReference>
<dbReference type="EMBL" id="DAARBX010000035">
    <property type="protein sequence ID" value="HAE1795938.1"/>
    <property type="molecule type" value="Genomic_DNA"/>
</dbReference>
<evidence type="ECO:0000259" key="2">
    <source>
        <dbReference type="Pfam" id="PF06894"/>
    </source>
</evidence>
<feature type="domain" description="Tail assembly protein G" evidence="2">
    <location>
        <begin position="1"/>
        <end position="122"/>
    </location>
</feature>